<dbReference type="GeneID" id="73045022"/>
<sequence length="67" mass="7185">MKVVIAHESKEKNSGSYHVLNDAETASLCATVSEKSEFAADIVEVLSQESAKQHGFDLCGRCADIAD</sequence>
<dbReference type="RefSeq" id="WP_254269952.1">
    <property type="nucleotide sequence ID" value="NZ_CP100400.1"/>
</dbReference>
<protein>
    <submittedName>
        <fullName evidence="1">Uncharacterized protein</fullName>
    </submittedName>
</protein>
<proteinExistence type="predicted"/>
<evidence type="ECO:0000313" key="1">
    <source>
        <dbReference type="EMBL" id="MFC4824295.1"/>
    </source>
</evidence>
<name>A0ABD5Q0V7_9EURY</name>
<organism evidence="1 2">
    <name type="scientific">Halorussus aquaticus</name>
    <dbReference type="NCBI Taxonomy" id="2953748"/>
    <lineage>
        <taxon>Archaea</taxon>
        <taxon>Methanobacteriati</taxon>
        <taxon>Methanobacteriota</taxon>
        <taxon>Stenosarchaea group</taxon>
        <taxon>Halobacteria</taxon>
        <taxon>Halobacteriales</taxon>
        <taxon>Haladaptataceae</taxon>
        <taxon>Halorussus</taxon>
    </lineage>
</organism>
<evidence type="ECO:0000313" key="2">
    <source>
        <dbReference type="Proteomes" id="UP001595945"/>
    </source>
</evidence>
<accession>A0ABD5Q0V7</accession>
<gene>
    <name evidence="1" type="ORF">ACFO9K_08465</name>
</gene>
<keyword evidence="2" id="KW-1185">Reference proteome</keyword>
<comment type="caution">
    <text evidence="1">The sequence shown here is derived from an EMBL/GenBank/DDBJ whole genome shotgun (WGS) entry which is preliminary data.</text>
</comment>
<dbReference type="AlphaFoldDB" id="A0ABD5Q0V7"/>
<dbReference type="Proteomes" id="UP001595945">
    <property type="component" value="Unassembled WGS sequence"/>
</dbReference>
<reference evidence="1 2" key="1">
    <citation type="journal article" date="2019" name="Int. J. Syst. Evol. Microbiol.">
        <title>The Global Catalogue of Microorganisms (GCM) 10K type strain sequencing project: providing services to taxonomists for standard genome sequencing and annotation.</title>
        <authorList>
            <consortium name="The Broad Institute Genomics Platform"/>
            <consortium name="The Broad Institute Genome Sequencing Center for Infectious Disease"/>
            <person name="Wu L."/>
            <person name="Ma J."/>
        </authorList>
    </citation>
    <scope>NUCLEOTIDE SEQUENCE [LARGE SCALE GENOMIC DNA]</scope>
    <source>
        <strain evidence="1 2">XZYJ18</strain>
    </source>
</reference>
<dbReference type="EMBL" id="JBHSHT010000001">
    <property type="protein sequence ID" value="MFC4824295.1"/>
    <property type="molecule type" value="Genomic_DNA"/>
</dbReference>